<dbReference type="Gene3D" id="1.10.150.240">
    <property type="entry name" value="Putative phosphatase, domain 2"/>
    <property type="match status" value="1"/>
</dbReference>
<comment type="caution">
    <text evidence="1">The sequence shown here is derived from an EMBL/GenBank/DDBJ whole genome shotgun (WGS) entry which is preliminary data.</text>
</comment>
<organism evidence="1 2">
    <name type="scientific">Sediminitomix flava</name>
    <dbReference type="NCBI Taxonomy" id="379075"/>
    <lineage>
        <taxon>Bacteria</taxon>
        <taxon>Pseudomonadati</taxon>
        <taxon>Bacteroidota</taxon>
        <taxon>Cytophagia</taxon>
        <taxon>Cytophagales</taxon>
        <taxon>Flammeovirgaceae</taxon>
        <taxon>Sediminitomix</taxon>
    </lineage>
</organism>
<sequence>MSYVPYVRKAIIFDFDGTIADTTRHIYRIANSVAPQLGLDPASEQTFRECRDMDSLSAMKHLNISPLKIPSLIKRVKSELKKEIGEIPLIIGMKDCLTFLADQGFTLGIVTSNSVDIVEDFLRKHQLDHFFKFVHSASGLFGKDKILKNVIKKYELIKEDTYYVGDECRDVKAANKCMLKMIAVAWGFHSSRILKEQNPAFIAERPEQINEFVLI</sequence>
<dbReference type="EMBL" id="QGDO01000007">
    <property type="protein sequence ID" value="PWJ38483.1"/>
    <property type="molecule type" value="Genomic_DNA"/>
</dbReference>
<protein>
    <submittedName>
        <fullName evidence="1">Phosphoglycolate phosphatase</fullName>
    </submittedName>
</protein>
<dbReference type="GO" id="GO:0005829">
    <property type="term" value="C:cytosol"/>
    <property type="evidence" value="ECO:0007669"/>
    <property type="project" value="TreeGrafter"/>
</dbReference>
<dbReference type="Gene3D" id="3.40.50.1000">
    <property type="entry name" value="HAD superfamily/HAD-like"/>
    <property type="match status" value="1"/>
</dbReference>
<name>A0A315Z4S3_SEDFL</name>
<dbReference type="InterPro" id="IPR041492">
    <property type="entry name" value="HAD_2"/>
</dbReference>
<dbReference type="OrthoDB" id="9807630at2"/>
<dbReference type="PANTHER" id="PTHR43434:SF13">
    <property type="entry name" value="PHOSPHOGLYCOLATE PHOSPHATASE"/>
    <property type="match status" value="1"/>
</dbReference>
<gene>
    <name evidence="1" type="ORF">BC781_10773</name>
</gene>
<dbReference type="SFLD" id="SFLDG01129">
    <property type="entry name" value="C1.5:_HAD__Beta-PGM__Phosphata"/>
    <property type="match status" value="1"/>
</dbReference>
<dbReference type="GO" id="GO:0006281">
    <property type="term" value="P:DNA repair"/>
    <property type="evidence" value="ECO:0007669"/>
    <property type="project" value="TreeGrafter"/>
</dbReference>
<dbReference type="GO" id="GO:0008967">
    <property type="term" value="F:phosphoglycolate phosphatase activity"/>
    <property type="evidence" value="ECO:0007669"/>
    <property type="project" value="TreeGrafter"/>
</dbReference>
<keyword evidence="2" id="KW-1185">Reference proteome</keyword>
<dbReference type="RefSeq" id="WP_158281543.1">
    <property type="nucleotide sequence ID" value="NZ_QGDO01000007.1"/>
</dbReference>
<dbReference type="InterPro" id="IPR050155">
    <property type="entry name" value="HAD-like_hydrolase_sf"/>
</dbReference>
<evidence type="ECO:0000313" key="1">
    <source>
        <dbReference type="EMBL" id="PWJ38483.1"/>
    </source>
</evidence>
<accession>A0A315Z4S3</accession>
<dbReference type="Proteomes" id="UP000245535">
    <property type="component" value="Unassembled WGS sequence"/>
</dbReference>
<dbReference type="InterPro" id="IPR023198">
    <property type="entry name" value="PGP-like_dom2"/>
</dbReference>
<dbReference type="InterPro" id="IPR036412">
    <property type="entry name" value="HAD-like_sf"/>
</dbReference>
<reference evidence="1 2" key="1">
    <citation type="submission" date="2018-03" db="EMBL/GenBank/DDBJ databases">
        <title>Genomic Encyclopedia of Archaeal and Bacterial Type Strains, Phase II (KMG-II): from individual species to whole genera.</title>
        <authorList>
            <person name="Goeker M."/>
        </authorList>
    </citation>
    <scope>NUCLEOTIDE SEQUENCE [LARGE SCALE GENOMIC DNA]</scope>
    <source>
        <strain evidence="1 2">DSM 28229</strain>
    </source>
</reference>
<evidence type="ECO:0000313" key="2">
    <source>
        <dbReference type="Proteomes" id="UP000245535"/>
    </source>
</evidence>
<dbReference type="SUPFAM" id="SSF56784">
    <property type="entry name" value="HAD-like"/>
    <property type="match status" value="1"/>
</dbReference>
<dbReference type="PANTHER" id="PTHR43434">
    <property type="entry name" value="PHOSPHOGLYCOLATE PHOSPHATASE"/>
    <property type="match status" value="1"/>
</dbReference>
<dbReference type="Pfam" id="PF13419">
    <property type="entry name" value="HAD_2"/>
    <property type="match status" value="1"/>
</dbReference>
<proteinExistence type="predicted"/>
<dbReference type="AlphaFoldDB" id="A0A315Z4S3"/>
<dbReference type="InterPro" id="IPR023214">
    <property type="entry name" value="HAD_sf"/>
</dbReference>
<dbReference type="SFLD" id="SFLDS00003">
    <property type="entry name" value="Haloacid_Dehalogenase"/>
    <property type="match status" value="1"/>
</dbReference>